<protein>
    <submittedName>
        <fullName evidence="1">Uncharacterized protein</fullName>
    </submittedName>
</protein>
<sequence>MKEIIEYTNSEDFKFIGNLVMYNLNYNILHSYIEIDIQTELNEEIKKWKILAKNPIKIGFFEAYNFVNYREITLMDKHPLLYSVCGNSVICTLEGIPINKFSFIGDLCVEIENITGNWLTVNEIISGFKNLFEKKDPQGRFEEFSVNNDEEILSFPKFLFETIKTVCEKHSIIIKYVEEINNAFNYQNQILLFGNEIITGKNDFFLNQPHIIAEEFELI</sequence>
<gene>
    <name evidence="1" type="ORF">IW15_19355</name>
</gene>
<proteinExistence type="predicted"/>
<reference evidence="1 2" key="1">
    <citation type="submission" date="2014-07" db="EMBL/GenBank/DDBJ databases">
        <title>Genome of Chryseobacterium soli DSM 19298.</title>
        <authorList>
            <person name="Stropko S.J."/>
            <person name="Pipes S.E."/>
            <person name="Newman J."/>
        </authorList>
    </citation>
    <scope>NUCLEOTIDE SEQUENCE [LARGE SCALE GENOMIC DNA]</scope>
    <source>
        <strain evidence="1 2">DSM 19298</strain>
    </source>
</reference>
<dbReference type="OrthoDB" id="1249795at2"/>
<dbReference type="EMBL" id="JPRH01000010">
    <property type="protein sequence ID" value="KFF10498.1"/>
    <property type="molecule type" value="Genomic_DNA"/>
</dbReference>
<evidence type="ECO:0000313" key="2">
    <source>
        <dbReference type="Proteomes" id="UP000028705"/>
    </source>
</evidence>
<dbReference type="eggNOG" id="ENOG5033W2R">
    <property type="taxonomic scope" value="Bacteria"/>
</dbReference>
<dbReference type="RefSeq" id="WP_034714463.1">
    <property type="nucleotide sequence ID" value="NZ_JPRH01000010.1"/>
</dbReference>
<keyword evidence="2" id="KW-1185">Reference proteome</keyword>
<accession>A0A086A1D4</accession>
<dbReference type="Proteomes" id="UP000028705">
    <property type="component" value="Unassembled WGS sequence"/>
</dbReference>
<evidence type="ECO:0000313" key="1">
    <source>
        <dbReference type="EMBL" id="KFF10498.1"/>
    </source>
</evidence>
<name>A0A086A1D4_9FLAO</name>
<comment type="caution">
    <text evidence="1">The sequence shown here is derived from an EMBL/GenBank/DDBJ whole genome shotgun (WGS) entry which is preliminary data.</text>
</comment>
<organism evidence="1 2">
    <name type="scientific">Chryseobacterium soli</name>
    <dbReference type="NCBI Taxonomy" id="445961"/>
    <lineage>
        <taxon>Bacteria</taxon>
        <taxon>Pseudomonadati</taxon>
        <taxon>Bacteroidota</taxon>
        <taxon>Flavobacteriia</taxon>
        <taxon>Flavobacteriales</taxon>
        <taxon>Weeksellaceae</taxon>
        <taxon>Chryseobacterium group</taxon>
        <taxon>Chryseobacterium</taxon>
    </lineage>
</organism>
<dbReference type="AlphaFoldDB" id="A0A086A1D4"/>